<dbReference type="EMBL" id="CAJPDQ010000011">
    <property type="protein sequence ID" value="CAF9916437.1"/>
    <property type="molecule type" value="Genomic_DNA"/>
</dbReference>
<reference evidence="5" key="1">
    <citation type="submission" date="2021-03" db="EMBL/GenBank/DDBJ databases">
        <authorList>
            <person name="Tagirdzhanova G."/>
        </authorList>
    </citation>
    <scope>NUCLEOTIDE SEQUENCE</scope>
</reference>
<keyword evidence="3" id="KW-0496">Mitochondrion</keyword>
<dbReference type="AlphaFoldDB" id="A0A8H3F179"/>
<dbReference type="SUPFAM" id="SSF47072">
    <property type="entry name" value="Cysteine alpha-hairpin motif"/>
    <property type="match status" value="1"/>
</dbReference>
<dbReference type="PANTHER" id="PTHR46811">
    <property type="entry name" value="COILED-COIL-HELIX-COILED-COIL-HELIX DOMAIN-CONTAINING PROTEIN 7"/>
    <property type="match status" value="1"/>
</dbReference>
<evidence type="ECO:0000313" key="5">
    <source>
        <dbReference type="EMBL" id="CAF9916437.1"/>
    </source>
</evidence>
<dbReference type="OrthoDB" id="9971592at2759"/>
<gene>
    <name evidence="5" type="ORF">GOMPHAMPRED_001006</name>
</gene>
<dbReference type="InterPro" id="IPR051040">
    <property type="entry name" value="COX23"/>
</dbReference>
<dbReference type="PROSITE" id="PS51808">
    <property type="entry name" value="CHCH"/>
    <property type="match status" value="1"/>
</dbReference>
<sequence length="79" mass="9259">MPEDSAQVDAVQEQSTWQKAERAFKSKQLSEFFDPCQEAASRSIKCLHRNGGDRSMCTDYFAAYRECKKEWLTEKKFKK</sequence>
<evidence type="ECO:0000313" key="6">
    <source>
        <dbReference type="Proteomes" id="UP000664169"/>
    </source>
</evidence>
<keyword evidence="4" id="KW-1015">Disulfide bond</keyword>
<dbReference type="PANTHER" id="PTHR46811:SF1">
    <property type="entry name" value="COILED-COIL-HELIX-COILED-COIL-HELIX DOMAIN-CONTAINING PROTEIN 7"/>
    <property type="match status" value="1"/>
</dbReference>
<proteinExistence type="predicted"/>
<accession>A0A8H3F179</accession>
<comment type="subcellular location">
    <subcellularLocation>
        <location evidence="2">Mitochondrion intermembrane space</location>
    </subcellularLocation>
</comment>
<dbReference type="InterPro" id="IPR009069">
    <property type="entry name" value="Cys_alpha_HP_mot_SF"/>
</dbReference>
<evidence type="ECO:0000256" key="1">
    <source>
        <dbReference type="ARBA" id="ARBA00003875"/>
    </source>
</evidence>
<comment type="function">
    <text evidence="1">Required for the assembly of cytochrome c oxidase.</text>
</comment>
<name>A0A8H3F179_9LECA</name>
<dbReference type="GO" id="GO:0005758">
    <property type="term" value="C:mitochondrial intermembrane space"/>
    <property type="evidence" value="ECO:0007669"/>
    <property type="project" value="UniProtKB-SubCell"/>
</dbReference>
<dbReference type="GO" id="GO:0033108">
    <property type="term" value="P:mitochondrial respiratory chain complex assembly"/>
    <property type="evidence" value="ECO:0007669"/>
    <property type="project" value="TreeGrafter"/>
</dbReference>
<comment type="caution">
    <text evidence="5">The sequence shown here is derived from an EMBL/GenBank/DDBJ whole genome shotgun (WGS) entry which is preliminary data.</text>
</comment>
<dbReference type="Proteomes" id="UP000664169">
    <property type="component" value="Unassembled WGS sequence"/>
</dbReference>
<evidence type="ECO:0000256" key="4">
    <source>
        <dbReference type="ARBA" id="ARBA00023157"/>
    </source>
</evidence>
<evidence type="ECO:0000256" key="3">
    <source>
        <dbReference type="ARBA" id="ARBA00023128"/>
    </source>
</evidence>
<keyword evidence="6" id="KW-1185">Reference proteome</keyword>
<organism evidence="5 6">
    <name type="scientific">Gomphillus americanus</name>
    <dbReference type="NCBI Taxonomy" id="1940652"/>
    <lineage>
        <taxon>Eukaryota</taxon>
        <taxon>Fungi</taxon>
        <taxon>Dikarya</taxon>
        <taxon>Ascomycota</taxon>
        <taxon>Pezizomycotina</taxon>
        <taxon>Lecanoromycetes</taxon>
        <taxon>OSLEUM clade</taxon>
        <taxon>Ostropomycetidae</taxon>
        <taxon>Ostropales</taxon>
        <taxon>Graphidaceae</taxon>
        <taxon>Gomphilloideae</taxon>
        <taxon>Gomphillus</taxon>
    </lineage>
</organism>
<protein>
    <submittedName>
        <fullName evidence="5">Uncharacterized protein</fullName>
    </submittedName>
</protein>
<evidence type="ECO:0000256" key="2">
    <source>
        <dbReference type="ARBA" id="ARBA00004569"/>
    </source>
</evidence>
<dbReference type="Gene3D" id="1.10.287.1130">
    <property type="entry name" value="CytochromE C oxidase copper chaperone"/>
    <property type="match status" value="1"/>
</dbReference>